<dbReference type="STRING" id="362257.SVTN_12160"/>
<reference evidence="2 3" key="1">
    <citation type="submission" date="2014-12" db="EMBL/GenBank/DDBJ databases">
        <title>Complete genome sequence of Streptomyces vietnamensis strain GIMV4.0001, a genetic manipulable producer of the benzoisochromanequinone antibiotic granaticin.</title>
        <authorList>
            <person name="Deng M.R."/>
            <person name="Guo J."/>
            <person name="Ma L.Y."/>
            <person name="Feng G.D."/>
            <person name="Mo C.Y."/>
            <person name="Zhu H.H."/>
        </authorList>
    </citation>
    <scope>NUCLEOTIDE SEQUENCE [LARGE SCALE GENOMIC DNA]</scope>
    <source>
        <strain evidence="3">GIMV4.0001</strain>
    </source>
</reference>
<keyword evidence="3" id="KW-1185">Reference proteome</keyword>
<keyword evidence="1" id="KW-0472">Membrane</keyword>
<keyword evidence="1" id="KW-0812">Transmembrane</keyword>
<organism evidence="2 3">
    <name type="scientific">Streptomyces vietnamensis</name>
    <dbReference type="NCBI Taxonomy" id="362257"/>
    <lineage>
        <taxon>Bacteria</taxon>
        <taxon>Bacillati</taxon>
        <taxon>Actinomycetota</taxon>
        <taxon>Actinomycetes</taxon>
        <taxon>Kitasatosporales</taxon>
        <taxon>Streptomycetaceae</taxon>
        <taxon>Streptomyces</taxon>
    </lineage>
</organism>
<dbReference type="HOGENOM" id="CLU_077148_0_0_11"/>
<dbReference type="AlphaFoldDB" id="A0A0B5HSL6"/>
<accession>A0A0B5HSL6</accession>
<protein>
    <submittedName>
        <fullName evidence="2">Uncharacterized protein</fullName>
    </submittedName>
</protein>
<dbReference type="KEGG" id="svt:SVTN_12160"/>
<evidence type="ECO:0000256" key="1">
    <source>
        <dbReference type="SAM" id="Phobius"/>
    </source>
</evidence>
<sequence length="216" mass="21500">MNQDEALAAALHEAAASVPVGTAPTAAVMRRGTTIRRRRKAIRSAVVAAAVLVPVAGAAFSTTFDPPSRPSAPVASPATPAAVEVVAPGEEVTLGGGSTMRLTAQGVSLSTPKASGSEERLMKVAEVPGGKVSATTAGDTTGTVWAGVYRGPERPAGVTLSAGGRTTNARIVTLPGHPGWVAFHAYDAHAGTDGFTITVLGADGTVLASQAKPGEG</sequence>
<proteinExistence type="predicted"/>
<name>A0A0B5HSL6_9ACTN</name>
<dbReference type="RefSeq" id="WP_041129105.1">
    <property type="nucleotide sequence ID" value="NZ_CP010407.1"/>
</dbReference>
<feature type="transmembrane region" description="Helical" evidence="1">
    <location>
        <begin position="41"/>
        <end position="60"/>
    </location>
</feature>
<evidence type="ECO:0000313" key="3">
    <source>
        <dbReference type="Proteomes" id="UP000031774"/>
    </source>
</evidence>
<keyword evidence="1" id="KW-1133">Transmembrane helix</keyword>
<gene>
    <name evidence="2" type="ORF">SVTN_12160</name>
</gene>
<dbReference type="EMBL" id="CP010407">
    <property type="protein sequence ID" value="AJF65060.1"/>
    <property type="molecule type" value="Genomic_DNA"/>
</dbReference>
<evidence type="ECO:0000313" key="2">
    <source>
        <dbReference type="EMBL" id="AJF65060.1"/>
    </source>
</evidence>
<dbReference type="Proteomes" id="UP000031774">
    <property type="component" value="Chromosome"/>
</dbReference>